<dbReference type="HAMAP" id="MF_00484">
    <property type="entry name" value="Glycogen_synth"/>
    <property type="match status" value="1"/>
</dbReference>
<comment type="pathway">
    <text evidence="3 8">Glycan biosynthesis; glycogen biosynthesis.</text>
</comment>
<evidence type="ECO:0000259" key="10">
    <source>
        <dbReference type="Pfam" id="PF08323"/>
    </source>
</evidence>
<reference evidence="11 12" key="1">
    <citation type="submission" date="2019-06" db="EMBL/GenBank/DDBJ databases">
        <title>Paenimaribius caenipelagi gen. nov., sp. nov., isolated from a tidal flat.</title>
        <authorList>
            <person name="Yoon J.-H."/>
        </authorList>
    </citation>
    <scope>NUCLEOTIDE SEQUENCE [LARGE SCALE GENOMIC DNA]</scope>
    <source>
        <strain evidence="11 12">JBTF-M29</strain>
    </source>
</reference>
<comment type="function">
    <text evidence="2 8">Synthesizes alpha-1,4-glucan chains using ADP-glucose.</text>
</comment>
<evidence type="ECO:0000259" key="9">
    <source>
        <dbReference type="Pfam" id="PF00534"/>
    </source>
</evidence>
<dbReference type="Pfam" id="PF00534">
    <property type="entry name" value="Glycos_transf_1"/>
    <property type="match status" value="1"/>
</dbReference>
<evidence type="ECO:0000256" key="5">
    <source>
        <dbReference type="ARBA" id="ARBA00022676"/>
    </source>
</evidence>
<dbReference type="CDD" id="cd03791">
    <property type="entry name" value="GT5_Glycogen_synthase_DULL1-like"/>
    <property type="match status" value="1"/>
</dbReference>
<dbReference type="AlphaFoldDB" id="A0A547Q5B9"/>
<dbReference type="InterPro" id="IPR001296">
    <property type="entry name" value="Glyco_trans_1"/>
</dbReference>
<evidence type="ECO:0000256" key="4">
    <source>
        <dbReference type="ARBA" id="ARBA00010281"/>
    </source>
</evidence>
<dbReference type="GO" id="GO:0009011">
    <property type="term" value="F:alpha-1,4-glucan glucosyltransferase (ADP-glucose donor) activity"/>
    <property type="evidence" value="ECO:0007669"/>
    <property type="project" value="UniProtKB-UniRule"/>
</dbReference>
<evidence type="ECO:0000313" key="11">
    <source>
        <dbReference type="EMBL" id="TRD21558.1"/>
    </source>
</evidence>
<dbReference type="GO" id="GO:0005978">
    <property type="term" value="P:glycogen biosynthetic process"/>
    <property type="evidence" value="ECO:0007669"/>
    <property type="project" value="UniProtKB-UniRule"/>
</dbReference>
<dbReference type="RefSeq" id="WP_142834436.1">
    <property type="nucleotide sequence ID" value="NZ_VFSV01000011.1"/>
</dbReference>
<dbReference type="EMBL" id="VFSV01000011">
    <property type="protein sequence ID" value="TRD21558.1"/>
    <property type="molecule type" value="Genomic_DNA"/>
</dbReference>
<comment type="caution">
    <text evidence="11">The sequence shown here is derived from an EMBL/GenBank/DDBJ whole genome shotgun (WGS) entry which is preliminary data.</text>
</comment>
<keyword evidence="5 8" id="KW-0328">Glycosyltransferase</keyword>
<proteinExistence type="inferred from homology"/>
<sequence length="479" mass="50601">MAQGTVTRVLSVASECAPLVKTGGLADVVGALPEALAASGVEMRVLLPGYPAVVAALGASKTVLTFADLMGGEARVEMGESGGVPLLVLVAPHLYDRSGSIYMDDHGRDWDDNPERFAALCLAAAEIAAGGTDWQPDIVHAHDWQGGLAPYYIRKRGLDVGTIVTIHNIAFAGGFDAGRMVRLEIDPADYHADGIEFYGRGSALKAGLAYADRITTVSPRYASELMTPEFGMGFDGLIRARADALSGILNGIDMTVWNPAAEPAPFAYRMPRGKPKATAALREEFGLPQSSGPLAVVISRLSHQKGLDLLLEALPSYLEAGGQLALLGSGDPGLEQGWREAADRHEGVAVHIGYDEALSHRMMAGGEAVLVPSRFEPCGLTQLYGLRYGAIPVVARTGGLADTVIDANDAALKAQVATGVIHDANSPDALAAALVQLCDLHGRPAIWRQIMRNAMRHPVGWDASAAQYARLYADIVEHA</sequence>
<dbReference type="InterPro" id="IPR013534">
    <property type="entry name" value="Starch_synth_cat_dom"/>
</dbReference>
<comment type="similarity">
    <text evidence="4 8">Belongs to the glycosyltransferase 1 family. Bacterial/plant glycogen synthase subfamily.</text>
</comment>
<dbReference type="Gene3D" id="3.40.50.2000">
    <property type="entry name" value="Glycogen Phosphorylase B"/>
    <property type="match status" value="2"/>
</dbReference>
<feature type="domain" description="Glycosyl transferase family 1" evidence="9">
    <location>
        <begin position="291"/>
        <end position="444"/>
    </location>
</feature>
<comment type="catalytic activity">
    <reaction evidence="1 8">
        <text>[(1-&gt;4)-alpha-D-glucosyl](n) + ADP-alpha-D-glucose = [(1-&gt;4)-alpha-D-glucosyl](n+1) + ADP + H(+)</text>
        <dbReference type="Rhea" id="RHEA:18189"/>
        <dbReference type="Rhea" id="RHEA-COMP:9584"/>
        <dbReference type="Rhea" id="RHEA-COMP:9587"/>
        <dbReference type="ChEBI" id="CHEBI:15378"/>
        <dbReference type="ChEBI" id="CHEBI:15444"/>
        <dbReference type="ChEBI" id="CHEBI:57498"/>
        <dbReference type="ChEBI" id="CHEBI:456216"/>
        <dbReference type="EC" id="2.4.1.21"/>
    </reaction>
</comment>
<feature type="binding site" evidence="8">
    <location>
        <position position="21"/>
    </location>
    <ligand>
        <name>ADP-alpha-D-glucose</name>
        <dbReference type="ChEBI" id="CHEBI:57498"/>
    </ligand>
</feature>
<dbReference type="GO" id="GO:0005829">
    <property type="term" value="C:cytosol"/>
    <property type="evidence" value="ECO:0007669"/>
    <property type="project" value="TreeGrafter"/>
</dbReference>
<keyword evidence="7 8" id="KW-0320">Glycogen biosynthesis</keyword>
<evidence type="ECO:0000313" key="12">
    <source>
        <dbReference type="Proteomes" id="UP000318590"/>
    </source>
</evidence>
<keyword evidence="12" id="KW-1185">Reference proteome</keyword>
<name>A0A547Q5B9_9RHOB</name>
<feature type="domain" description="Starch synthase catalytic" evidence="10">
    <location>
        <begin position="8"/>
        <end position="239"/>
    </location>
</feature>
<dbReference type="PANTHER" id="PTHR45825:SF11">
    <property type="entry name" value="ALPHA AMYLASE DOMAIN-CONTAINING PROTEIN"/>
    <property type="match status" value="1"/>
</dbReference>
<dbReference type="OrthoDB" id="9808590at2"/>
<dbReference type="GO" id="GO:0004373">
    <property type="term" value="F:alpha-1,4-glucan glucosyltransferase (UDP-glucose donor) activity"/>
    <property type="evidence" value="ECO:0007669"/>
    <property type="project" value="InterPro"/>
</dbReference>
<evidence type="ECO:0000256" key="6">
    <source>
        <dbReference type="ARBA" id="ARBA00022679"/>
    </source>
</evidence>
<evidence type="ECO:0000256" key="8">
    <source>
        <dbReference type="HAMAP-Rule" id="MF_00484"/>
    </source>
</evidence>
<dbReference type="EC" id="2.4.1.21" evidence="8"/>
<evidence type="ECO:0000256" key="3">
    <source>
        <dbReference type="ARBA" id="ARBA00004964"/>
    </source>
</evidence>
<accession>A0A547Q5B9</accession>
<dbReference type="Pfam" id="PF08323">
    <property type="entry name" value="Glyco_transf_5"/>
    <property type="match status" value="1"/>
</dbReference>
<dbReference type="NCBIfam" id="NF001899">
    <property type="entry name" value="PRK00654.1-2"/>
    <property type="match status" value="1"/>
</dbReference>
<organism evidence="11 12">
    <name type="scientific">Palleronia caenipelagi</name>
    <dbReference type="NCBI Taxonomy" id="2489174"/>
    <lineage>
        <taxon>Bacteria</taxon>
        <taxon>Pseudomonadati</taxon>
        <taxon>Pseudomonadota</taxon>
        <taxon>Alphaproteobacteria</taxon>
        <taxon>Rhodobacterales</taxon>
        <taxon>Roseobacteraceae</taxon>
        <taxon>Palleronia</taxon>
    </lineage>
</organism>
<dbReference type="PANTHER" id="PTHR45825">
    <property type="entry name" value="GRANULE-BOUND STARCH SYNTHASE 1, CHLOROPLASTIC/AMYLOPLASTIC"/>
    <property type="match status" value="1"/>
</dbReference>
<evidence type="ECO:0000256" key="7">
    <source>
        <dbReference type="ARBA" id="ARBA00023056"/>
    </source>
</evidence>
<protein>
    <recommendedName>
        <fullName evidence="8">Glycogen synthase</fullName>
        <ecNumber evidence="8">2.4.1.21</ecNumber>
    </recommendedName>
    <alternativeName>
        <fullName evidence="8">Starch [bacterial glycogen] synthase</fullName>
    </alternativeName>
</protein>
<dbReference type="UniPathway" id="UPA00164"/>
<dbReference type="NCBIfam" id="TIGR02095">
    <property type="entry name" value="glgA"/>
    <property type="match status" value="1"/>
</dbReference>
<dbReference type="InterPro" id="IPR011835">
    <property type="entry name" value="GS/SS"/>
</dbReference>
<evidence type="ECO:0000256" key="2">
    <source>
        <dbReference type="ARBA" id="ARBA00002764"/>
    </source>
</evidence>
<keyword evidence="6 8" id="KW-0808">Transferase</keyword>
<gene>
    <name evidence="8 11" type="primary">glgA</name>
    <name evidence="11" type="ORF">FEV53_08735</name>
</gene>
<evidence type="ECO:0000256" key="1">
    <source>
        <dbReference type="ARBA" id="ARBA00001478"/>
    </source>
</evidence>
<dbReference type="SUPFAM" id="SSF53756">
    <property type="entry name" value="UDP-Glycosyltransferase/glycogen phosphorylase"/>
    <property type="match status" value="1"/>
</dbReference>
<dbReference type="Proteomes" id="UP000318590">
    <property type="component" value="Unassembled WGS sequence"/>
</dbReference>